<comment type="caution">
    <text evidence="1">The sequence shown here is derived from an EMBL/GenBank/DDBJ whole genome shotgun (WGS) entry which is preliminary data.</text>
</comment>
<dbReference type="EMBL" id="PDXA01000045">
    <property type="protein sequence ID" value="RYN42961.1"/>
    <property type="molecule type" value="Genomic_DNA"/>
</dbReference>
<dbReference type="Proteomes" id="UP000292402">
    <property type="component" value="Unassembled WGS sequence"/>
</dbReference>
<sequence>MSGDSTRSPLGFLAIQVDIHRPPGDPFNCRTWSFPLIHELVEDSGEAKIVTKDPYDDDLLAHFVRAGISLAERGAVGLITSCGFLALAQDRLASQLPIPLATSALLQIPSILVLLPKHTVVGVLTYDSARLGTIHLQALGLDASRIRIRGMPAQGHLRKVIQCGAIYEASAMEREMVEQAMRLIEEAELDRQTIGAIVLECTQMPPYAEAIQRKTGLPIYDVYTMGEWFYNGLVRRTPVGWREDIRTDNK</sequence>
<evidence type="ECO:0000313" key="4">
    <source>
        <dbReference type="Proteomes" id="UP000293195"/>
    </source>
</evidence>
<evidence type="ECO:0000313" key="3">
    <source>
        <dbReference type="Proteomes" id="UP000292402"/>
    </source>
</evidence>
<keyword evidence="4" id="KW-1185">Reference proteome</keyword>
<proteinExistence type="predicted"/>
<reference evidence="2" key="1">
    <citation type="submission" date="2017-10" db="EMBL/GenBank/DDBJ databases">
        <authorList>
            <person name="Armitage A.D."/>
            <person name="Barbara D.J."/>
            <person name="Woodhall J.W."/>
            <person name="Sreenivasaprasad S."/>
            <person name="Lane C.R."/>
            <person name="Clarkson J.P."/>
            <person name="Harrison R.J."/>
        </authorList>
    </citation>
    <scope>NUCLEOTIDE SEQUENCE</scope>
    <source>
        <strain evidence="2">FERA 635</strain>
    </source>
</reference>
<dbReference type="AlphaFoldDB" id="A0A4Q4P170"/>
<evidence type="ECO:0008006" key="5">
    <source>
        <dbReference type="Google" id="ProtNLM"/>
    </source>
</evidence>
<accession>A0A4Q4P170</accession>
<dbReference type="Proteomes" id="UP000293195">
    <property type="component" value="Unassembled WGS sequence"/>
</dbReference>
<organism evidence="1 3">
    <name type="scientific">Alternaria tenuissima</name>
    <dbReference type="NCBI Taxonomy" id="119927"/>
    <lineage>
        <taxon>Eukaryota</taxon>
        <taxon>Fungi</taxon>
        <taxon>Dikarya</taxon>
        <taxon>Ascomycota</taxon>
        <taxon>Pezizomycotina</taxon>
        <taxon>Dothideomycetes</taxon>
        <taxon>Pleosporomycetidae</taxon>
        <taxon>Pleosporales</taxon>
        <taxon>Pleosporineae</taxon>
        <taxon>Pleosporaceae</taxon>
        <taxon>Alternaria</taxon>
        <taxon>Alternaria sect. Alternaria</taxon>
        <taxon>Alternaria alternata complex</taxon>
    </lineage>
</organism>
<reference evidence="1" key="3">
    <citation type="journal article" date="2019" name="J. ISSAAS">
        <title>Genomics, evolutionary history and diagnostics of the Alternaria alternata species group including apple and Asian pear pathotypes.</title>
        <authorList>
            <person name="Armitage A.D."/>
            <person name="Cockerton H.M."/>
            <person name="Sreenivasaprasad S."/>
            <person name="Woodhall J."/>
            <person name="Lane C."/>
            <person name="Harrison R.J."/>
            <person name="Clarkson J.P."/>
        </authorList>
    </citation>
    <scope>NUCLEOTIDE SEQUENCE</scope>
    <source>
        <strain evidence="1">FERA 1082</strain>
    </source>
</reference>
<name>A0A4Q4P170_9PLEO</name>
<evidence type="ECO:0000313" key="2">
    <source>
        <dbReference type="EMBL" id="RYN86642.1"/>
    </source>
</evidence>
<gene>
    <name evidence="1" type="ORF">AA0114_g10278</name>
    <name evidence="2" type="ORF">AA0119_g12698</name>
</gene>
<protein>
    <recommendedName>
        <fullName evidence="5">Aspartate/glutamate racemase family protein</fullName>
    </recommendedName>
</protein>
<dbReference type="GO" id="GO:0047661">
    <property type="term" value="F:amino-acid racemase activity"/>
    <property type="evidence" value="ECO:0007669"/>
    <property type="project" value="InterPro"/>
</dbReference>
<reference evidence="3 4" key="2">
    <citation type="journal article" date="2019" name="bioRxiv">
        <title>Genomics, evolutionary history and diagnostics of the Alternaria alternata species group including apple and Asian pear pathotypes.</title>
        <authorList>
            <person name="Armitage A.D."/>
            <person name="Cockerton H.M."/>
            <person name="Sreenivasaprasad S."/>
            <person name="Woodhall J.W."/>
            <person name="Lane C.R."/>
            <person name="Harrison R.J."/>
            <person name="Clarkson J.P."/>
        </authorList>
    </citation>
    <scope>NUCLEOTIDE SEQUENCE [LARGE SCALE GENOMIC DNA]</scope>
    <source>
        <strain evidence="3">FERA 1082</strain>
        <strain evidence="4">FERA 635</strain>
    </source>
</reference>
<evidence type="ECO:0000313" key="1">
    <source>
        <dbReference type="EMBL" id="RYN42961.1"/>
    </source>
</evidence>
<dbReference type="EMBL" id="PDXF01000132">
    <property type="protein sequence ID" value="RYN86642.1"/>
    <property type="molecule type" value="Genomic_DNA"/>
</dbReference>